<keyword evidence="2" id="KW-0472">Membrane</keyword>
<feature type="compositionally biased region" description="Pro residues" evidence="1">
    <location>
        <begin position="197"/>
        <end position="210"/>
    </location>
</feature>
<dbReference type="Ensembl" id="ENSCCNT00000002841.1">
    <property type="protein sequence ID" value="ENSCCNP00000002130.1"/>
    <property type="gene ID" value="ENSCCNG00000002350.1"/>
</dbReference>
<evidence type="ECO:0000256" key="2">
    <source>
        <dbReference type="SAM" id="Phobius"/>
    </source>
</evidence>
<feature type="region of interest" description="Disordered" evidence="1">
    <location>
        <begin position="195"/>
        <end position="228"/>
    </location>
</feature>
<dbReference type="AlphaFoldDB" id="A0A8C0W3P2"/>
<evidence type="ECO:0000256" key="3">
    <source>
        <dbReference type="SAM" id="SignalP"/>
    </source>
</evidence>
<reference evidence="4" key="1">
    <citation type="submission" date="2023-09" db="UniProtKB">
        <authorList>
            <consortium name="Ensembl"/>
        </authorList>
    </citation>
    <scope>IDENTIFICATION</scope>
</reference>
<feature type="transmembrane region" description="Helical" evidence="2">
    <location>
        <begin position="50"/>
        <end position="74"/>
    </location>
</feature>
<evidence type="ECO:0008006" key="5">
    <source>
        <dbReference type="Google" id="ProtNLM"/>
    </source>
</evidence>
<dbReference type="GO" id="GO:0005654">
    <property type="term" value="C:nucleoplasm"/>
    <property type="evidence" value="ECO:0007669"/>
    <property type="project" value="TreeGrafter"/>
</dbReference>
<feature type="signal peptide" evidence="3">
    <location>
        <begin position="1"/>
        <end position="26"/>
    </location>
</feature>
<feature type="region of interest" description="Disordered" evidence="1">
    <location>
        <begin position="88"/>
        <end position="110"/>
    </location>
</feature>
<feature type="region of interest" description="Disordered" evidence="1">
    <location>
        <begin position="151"/>
        <end position="178"/>
    </location>
</feature>
<organism evidence="4">
    <name type="scientific">Castor canadensis</name>
    <name type="common">American beaver</name>
    <dbReference type="NCBI Taxonomy" id="51338"/>
    <lineage>
        <taxon>Eukaryota</taxon>
        <taxon>Metazoa</taxon>
        <taxon>Chordata</taxon>
        <taxon>Craniata</taxon>
        <taxon>Vertebrata</taxon>
        <taxon>Euteleostomi</taxon>
        <taxon>Mammalia</taxon>
        <taxon>Eutheria</taxon>
        <taxon>Euarchontoglires</taxon>
        <taxon>Glires</taxon>
        <taxon>Rodentia</taxon>
        <taxon>Castorimorpha</taxon>
        <taxon>Castoridae</taxon>
        <taxon>Castor</taxon>
    </lineage>
</organism>
<keyword evidence="2" id="KW-1133">Transmembrane helix</keyword>
<dbReference type="PANTHER" id="PTHR31359:SF31">
    <property type="entry name" value="TRANSMEMBRANE PROTEIN 92"/>
    <property type="match status" value="1"/>
</dbReference>
<accession>A0A8C0W3P2</accession>
<proteinExistence type="predicted"/>
<keyword evidence="2" id="KW-0812">Transmembrane</keyword>
<evidence type="ECO:0000256" key="1">
    <source>
        <dbReference type="SAM" id="MobiDB-lite"/>
    </source>
</evidence>
<protein>
    <recommendedName>
        <fullName evidence="5">Transmembrane protein 92</fullName>
    </recommendedName>
</protein>
<dbReference type="PANTHER" id="PTHR31359">
    <property type="entry name" value="TRANSMEMBRANE PROTEIN 92"/>
    <property type="match status" value="1"/>
</dbReference>
<sequence>MSEVWVPGLAPALLLSLLAGLQRVSAREVSKAVELFAPFAVGQGPASEPGHHLPLIFLITFLVVLPLLCFCGLAKRFCCNSRHLERDPAVDQGPQDPPSSAPPNRVWAPTFGPPPPYSEVSISVPTLTCFDWLSLPIVQIVKAARKGRATQPWGESSHQHCVTPHPGCSQHEGGNGQSQALSRHNVLFSLQVIPKPALGPPPTEPPPPYTLRPEEHAGMPRGIDNPAF</sequence>
<feature type="chain" id="PRO_5034827145" description="Transmembrane protein 92" evidence="3">
    <location>
        <begin position="27"/>
        <end position="228"/>
    </location>
</feature>
<name>A0A8C0W3P2_CASCN</name>
<keyword evidence="3" id="KW-0732">Signal</keyword>
<evidence type="ECO:0000313" key="4">
    <source>
        <dbReference type="Ensembl" id="ENSCCNP00000002130.1"/>
    </source>
</evidence>